<dbReference type="SUPFAM" id="SSF143631">
    <property type="entry name" value="ApbE-like"/>
    <property type="match status" value="1"/>
</dbReference>
<evidence type="ECO:0000256" key="8">
    <source>
        <dbReference type="ARBA" id="ARBA00031306"/>
    </source>
</evidence>
<comment type="cofactor">
    <cofactor evidence="11">
        <name>Mg(2+)</name>
        <dbReference type="ChEBI" id="CHEBI:18420"/>
    </cofactor>
    <cofactor evidence="11">
        <name>Mn(2+)</name>
        <dbReference type="ChEBI" id="CHEBI:29035"/>
    </cofactor>
    <text evidence="11">Magnesium. Can also use manganese.</text>
</comment>
<evidence type="ECO:0000313" key="12">
    <source>
        <dbReference type="EMBL" id="VDC29999.1"/>
    </source>
</evidence>
<dbReference type="Proteomes" id="UP000277498">
    <property type="component" value="Unassembled WGS sequence"/>
</dbReference>
<dbReference type="InterPro" id="IPR024932">
    <property type="entry name" value="ApbE"/>
</dbReference>
<feature type="binding site" evidence="11">
    <location>
        <position position="288"/>
    </location>
    <ligand>
        <name>Mg(2+)</name>
        <dbReference type="ChEBI" id="CHEBI:18420"/>
    </ligand>
</feature>
<evidence type="ECO:0000256" key="4">
    <source>
        <dbReference type="ARBA" id="ARBA00022679"/>
    </source>
</evidence>
<keyword evidence="13" id="KW-1185">Reference proteome</keyword>
<dbReference type="Gene3D" id="3.10.520.10">
    <property type="entry name" value="ApbE-like domains"/>
    <property type="match status" value="1"/>
</dbReference>
<keyword evidence="5 10" id="KW-0479">Metal-binding</keyword>
<evidence type="ECO:0000256" key="1">
    <source>
        <dbReference type="ARBA" id="ARBA00011955"/>
    </source>
</evidence>
<name>A0A3P5XIJ2_9RHOB</name>
<protein>
    <recommendedName>
        <fullName evidence="2 10">FAD:protein FMN transferase</fullName>
        <ecNumber evidence="1 10">2.7.1.180</ecNumber>
    </recommendedName>
    <alternativeName>
        <fullName evidence="8 10">Flavin transferase</fullName>
    </alternativeName>
</protein>
<proteinExistence type="inferred from homology"/>
<evidence type="ECO:0000256" key="7">
    <source>
        <dbReference type="ARBA" id="ARBA00022842"/>
    </source>
</evidence>
<evidence type="ECO:0000256" key="6">
    <source>
        <dbReference type="ARBA" id="ARBA00022827"/>
    </source>
</evidence>
<evidence type="ECO:0000256" key="11">
    <source>
        <dbReference type="PIRSR" id="PIRSR006268-2"/>
    </source>
</evidence>
<evidence type="ECO:0000256" key="3">
    <source>
        <dbReference type="ARBA" id="ARBA00022630"/>
    </source>
</evidence>
<evidence type="ECO:0000256" key="5">
    <source>
        <dbReference type="ARBA" id="ARBA00022723"/>
    </source>
</evidence>
<dbReference type="RefSeq" id="WP_124087117.1">
    <property type="nucleotide sequence ID" value="NZ_UXAW01000072.1"/>
</dbReference>
<gene>
    <name evidence="12" type="primary">apbE_3</name>
    <name evidence="12" type="ORF">XINFAN_02368</name>
</gene>
<dbReference type="PIRSF" id="PIRSF006268">
    <property type="entry name" value="ApbE"/>
    <property type="match status" value="1"/>
</dbReference>
<dbReference type="OrthoDB" id="9778595at2"/>
<dbReference type="Pfam" id="PF02424">
    <property type="entry name" value="ApbE"/>
    <property type="match status" value="1"/>
</dbReference>
<dbReference type="GO" id="GO:0046872">
    <property type="term" value="F:metal ion binding"/>
    <property type="evidence" value="ECO:0007669"/>
    <property type="project" value="UniProtKB-UniRule"/>
</dbReference>
<accession>A0A3P5XIJ2</accession>
<keyword evidence="3 10" id="KW-0285">Flavoprotein</keyword>
<keyword evidence="4 10" id="KW-0808">Transferase</keyword>
<evidence type="ECO:0000256" key="10">
    <source>
        <dbReference type="PIRNR" id="PIRNR006268"/>
    </source>
</evidence>
<feature type="binding site" evidence="11">
    <location>
        <position position="284"/>
    </location>
    <ligand>
        <name>Mg(2+)</name>
        <dbReference type="ChEBI" id="CHEBI:18420"/>
    </ligand>
</feature>
<evidence type="ECO:0000256" key="9">
    <source>
        <dbReference type="ARBA" id="ARBA00048540"/>
    </source>
</evidence>
<keyword evidence="7 10" id="KW-0460">Magnesium</keyword>
<organism evidence="12 13">
    <name type="scientific">Pseudogemmobacter humi</name>
    <dbReference type="NCBI Taxonomy" id="2483812"/>
    <lineage>
        <taxon>Bacteria</taxon>
        <taxon>Pseudomonadati</taxon>
        <taxon>Pseudomonadota</taxon>
        <taxon>Alphaproteobacteria</taxon>
        <taxon>Rhodobacterales</taxon>
        <taxon>Paracoccaceae</taxon>
        <taxon>Pseudogemmobacter</taxon>
    </lineage>
</organism>
<dbReference type="AlphaFoldDB" id="A0A3P5XIJ2"/>
<dbReference type="InterPro" id="IPR003374">
    <property type="entry name" value="ApbE-like_sf"/>
</dbReference>
<dbReference type="EMBL" id="UXAW01000072">
    <property type="protein sequence ID" value="VDC29999.1"/>
    <property type="molecule type" value="Genomic_DNA"/>
</dbReference>
<dbReference type="GO" id="GO:0016740">
    <property type="term" value="F:transferase activity"/>
    <property type="evidence" value="ECO:0007669"/>
    <property type="project" value="UniProtKB-UniRule"/>
</dbReference>
<dbReference type="EC" id="2.7.1.180" evidence="1 10"/>
<reference evidence="12 13" key="1">
    <citation type="submission" date="2018-11" db="EMBL/GenBank/DDBJ databases">
        <authorList>
            <person name="Criscuolo A."/>
        </authorList>
    </citation>
    <scope>NUCLEOTIDE SEQUENCE [LARGE SCALE GENOMIC DNA]</scope>
    <source>
        <strain evidence="12">ACIP111625</strain>
    </source>
</reference>
<feature type="binding site" evidence="11">
    <location>
        <position position="174"/>
    </location>
    <ligand>
        <name>Mg(2+)</name>
        <dbReference type="ChEBI" id="CHEBI:18420"/>
    </ligand>
</feature>
<sequence length="332" mass="35026">MRDTPPNLVILPPAVTDAPLSPPSPGARALDLAGESMGTTWSVRLFAPPELSGAALRGAITAELARIIALFSPWVADSEVSRLNAAPEEELTVSPGFRALLAPLMEIAAQTGGASDPTLGALTDLWGFGPPGPRQAPPAAAEIDRARAVSGWRRVSLEGTRLRRPPGMRFDFSGSAKGLAVDLISRALTGIGAGHHLVEIGGECFARGLKPDMRPWWVAIEQPPELPRVLVALNGHGLATSGDERCFRHGGRRYAHTIDPSTGWPAENDLTQVSVIAADTMQADALASALMVMGAERALDHARRHGIAALMLRHGGARILTPAMERMTGDDG</sequence>
<comment type="catalytic activity">
    <reaction evidence="9 10">
        <text>L-threonyl-[protein] + FAD = FMN-L-threonyl-[protein] + AMP + H(+)</text>
        <dbReference type="Rhea" id="RHEA:36847"/>
        <dbReference type="Rhea" id="RHEA-COMP:11060"/>
        <dbReference type="Rhea" id="RHEA-COMP:11061"/>
        <dbReference type="ChEBI" id="CHEBI:15378"/>
        <dbReference type="ChEBI" id="CHEBI:30013"/>
        <dbReference type="ChEBI" id="CHEBI:57692"/>
        <dbReference type="ChEBI" id="CHEBI:74257"/>
        <dbReference type="ChEBI" id="CHEBI:456215"/>
        <dbReference type="EC" id="2.7.1.180"/>
    </reaction>
</comment>
<evidence type="ECO:0000256" key="2">
    <source>
        <dbReference type="ARBA" id="ARBA00016337"/>
    </source>
</evidence>
<keyword evidence="6 10" id="KW-0274">FAD</keyword>
<evidence type="ECO:0000313" key="13">
    <source>
        <dbReference type="Proteomes" id="UP000277498"/>
    </source>
</evidence>
<dbReference type="PANTHER" id="PTHR30040">
    <property type="entry name" value="THIAMINE BIOSYNTHESIS LIPOPROTEIN APBE"/>
    <property type="match status" value="1"/>
</dbReference>
<dbReference type="PANTHER" id="PTHR30040:SF2">
    <property type="entry name" value="FAD:PROTEIN FMN TRANSFERASE"/>
    <property type="match status" value="1"/>
</dbReference>
<comment type="similarity">
    <text evidence="10">Belongs to the ApbE family.</text>
</comment>
<keyword evidence="12" id="KW-0449">Lipoprotein</keyword>